<feature type="non-terminal residue" evidence="2">
    <location>
        <position position="1"/>
    </location>
</feature>
<sequence length="143" mass="15775">KEDKYEEGSDLMVHTPSHVKSTDDEDYDEVTQGGNDEEEKMDEEEEVNEIYRDVNVNMEGRDTSSFVLSGFITNMLNPNPDTCIESILNMNNESTSLVDVPVTTNVEMPPSSAITFAPPPIPLSQPSQQTPVITPTIPPSTSL</sequence>
<feature type="compositionally biased region" description="Low complexity" evidence="1">
    <location>
        <begin position="124"/>
        <end position="143"/>
    </location>
</feature>
<dbReference type="EMBL" id="BKCJ011396310">
    <property type="protein sequence ID" value="GFD29594.1"/>
    <property type="molecule type" value="Genomic_DNA"/>
</dbReference>
<dbReference type="AlphaFoldDB" id="A0A699VD80"/>
<organism evidence="2">
    <name type="scientific">Tanacetum cinerariifolium</name>
    <name type="common">Dalmatian daisy</name>
    <name type="synonym">Chrysanthemum cinerariifolium</name>
    <dbReference type="NCBI Taxonomy" id="118510"/>
    <lineage>
        <taxon>Eukaryota</taxon>
        <taxon>Viridiplantae</taxon>
        <taxon>Streptophyta</taxon>
        <taxon>Embryophyta</taxon>
        <taxon>Tracheophyta</taxon>
        <taxon>Spermatophyta</taxon>
        <taxon>Magnoliopsida</taxon>
        <taxon>eudicotyledons</taxon>
        <taxon>Gunneridae</taxon>
        <taxon>Pentapetalae</taxon>
        <taxon>asterids</taxon>
        <taxon>campanulids</taxon>
        <taxon>Asterales</taxon>
        <taxon>Asteraceae</taxon>
        <taxon>Asteroideae</taxon>
        <taxon>Anthemideae</taxon>
        <taxon>Anthemidinae</taxon>
        <taxon>Tanacetum</taxon>
    </lineage>
</organism>
<name>A0A699VD80_TANCI</name>
<evidence type="ECO:0000313" key="2">
    <source>
        <dbReference type="EMBL" id="GFD29594.1"/>
    </source>
</evidence>
<evidence type="ECO:0000256" key="1">
    <source>
        <dbReference type="SAM" id="MobiDB-lite"/>
    </source>
</evidence>
<reference evidence="2" key="1">
    <citation type="journal article" date="2019" name="Sci. Rep.">
        <title>Draft genome of Tanacetum cinerariifolium, the natural source of mosquito coil.</title>
        <authorList>
            <person name="Yamashiro T."/>
            <person name="Shiraishi A."/>
            <person name="Satake H."/>
            <person name="Nakayama K."/>
        </authorList>
    </citation>
    <scope>NUCLEOTIDE SEQUENCE</scope>
</reference>
<accession>A0A699VD80</accession>
<feature type="region of interest" description="Disordered" evidence="1">
    <location>
        <begin position="123"/>
        <end position="143"/>
    </location>
</feature>
<gene>
    <name evidence="2" type="ORF">Tci_901563</name>
</gene>
<proteinExistence type="predicted"/>
<protein>
    <submittedName>
        <fullName evidence="2">Uncharacterized protein</fullName>
    </submittedName>
</protein>
<feature type="region of interest" description="Disordered" evidence="1">
    <location>
        <begin position="1"/>
        <end position="46"/>
    </location>
</feature>
<comment type="caution">
    <text evidence="2">The sequence shown here is derived from an EMBL/GenBank/DDBJ whole genome shotgun (WGS) entry which is preliminary data.</text>
</comment>
<feature type="compositionally biased region" description="Acidic residues" evidence="1">
    <location>
        <begin position="23"/>
        <end position="46"/>
    </location>
</feature>